<keyword evidence="4 6" id="KW-1133">Transmembrane helix</keyword>
<evidence type="ECO:0000256" key="4">
    <source>
        <dbReference type="ARBA" id="ARBA00022989"/>
    </source>
</evidence>
<dbReference type="EMBL" id="CBGL010000142">
    <property type="protein sequence ID" value="CDD13032.1"/>
    <property type="molecule type" value="Genomic_DNA"/>
</dbReference>
<reference evidence="7" key="1">
    <citation type="submission" date="2012-11" db="EMBL/GenBank/DDBJ databases">
        <title>Dependencies among metagenomic species, viruses, plasmids and units of genetic variation.</title>
        <authorList>
            <person name="Nielsen H.B."/>
            <person name="Almeida M."/>
            <person name="Juncker A.S."/>
            <person name="Rasmussen S."/>
            <person name="Li J."/>
            <person name="Sunagawa S."/>
            <person name="Plichta D."/>
            <person name="Gautier L."/>
            <person name="Le Chatelier E."/>
            <person name="Peletier E."/>
            <person name="Bonde I."/>
            <person name="Nielsen T."/>
            <person name="Manichanh C."/>
            <person name="Arumugam M."/>
            <person name="Batto J."/>
            <person name="Santos M.B.Q.D."/>
            <person name="Blom N."/>
            <person name="Borruel N."/>
            <person name="Burgdorf K.S."/>
            <person name="Boumezbeur F."/>
            <person name="Casellas F."/>
            <person name="Dore J."/>
            <person name="Guarner F."/>
            <person name="Hansen T."/>
            <person name="Hildebrand F."/>
            <person name="Kaas R.S."/>
            <person name="Kennedy S."/>
            <person name="Kristiansen K."/>
            <person name="Kultima J.R."/>
            <person name="Leonard P."/>
            <person name="Levenez F."/>
            <person name="Lund O."/>
            <person name="Moumen B."/>
            <person name="Le Paslier D."/>
            <person name="Pons N."/>
            <person name="Pedersen O."/>
            <person name="Prifti E."/>
            <person name="Qin J."/>
            <person name="Raes J."/>
            <person name="Tap J."/>
            <person name="Tims S."/>
            <person name="Ussery D.W."/>
            <person name="Yamada T."/>
            <person name="MetaHit consortium"/>
            <person name="Renault P."/>
            <person name="Sicheritz-Ponten T."/>
            <person name="Bork P."/>
            <person name="Wang J."/>
            <person name="Brunak S."/>
            <person name="Ehrlich S.D."/>
        </authorList>
    </citation>
    <scope>NUCLEOTIDE SEQUENCE [LARGE SCALE GENOMIC DNA]</scope>
</reference>
<feature type="transmembrane region" description="Helical" evidence="6">
    <location>
        <begin position="188"/>
        <end position="210"/>
    </location>
</feature>
<comment type="subcellular location">
    <subcellularLocation>
        <location evidence="1">Membrane</location>
        <topology evidence="1">Multi-pass membrane protein</topology>
    </subcellularLocation>
</comment>
<sequence length="435" mass="48354">MNLLTDREYLGLTVPFMLSTMTQPLMGAVNTAVMGQLPDPKYIAAVSLGAILFNNLYWLFGFLRVSTTGYAAQAFGAADKRLGMLAFFKPLVLAMLISACCILFQKPILELYLAMIGAAPEVNELCRDYYYILIWGAPLVLGNYVALGWLMGQTRVRASVFMQVSMNVLNMALSIWFVFWLHMDITGVAFATLLSQLYGGILSVVLMYYYGDFDYKALPWSELLDWREFIGMLQVNVNLMIRTACLLTVNNIIAAVGASFGTVVLAANAVLLQLKDIMSYLIDGMANGAAIFSGRAVGAKNGKLFAATIKMTFKWLVVLAAILMLGYHLSNEFFIRLFTNIEEVVAMAMTYNVFVLFYPVCAGIGMVLYGVFCGATRTAPVRNMMLMALLVFYLLQWQLVPLWGNSGLWLALLGFMLSQSIILLFYLSSLRRELA</sequence>
<proteinExistence type="inferred from homology"/>
<dbReference type="Pfam" id="PF01554">
    <property type="entry name" value="MatE"/>
    <property type="match status" value="2"/>
</dbReference>
<dbReference type="HOGENOM" id="CLU_012893_16_0_9"/>
<feature type="transmembrane region" description="Helical" evidence="6">
    <location>
        <begin position="42"/>
        <end position="63"/>
    </location>
</feature>
<keyword evidence="3 6" id="KW-0812">Transmembrane</keyword>
<gene>
    <name evidence="7" type="ORF">BN587_01391</name>
</gene>
<evidence type="ECO:0000256" key="3">
    <source>
        <dbReference type="ARBA" id="ARBA00022692"/>
    </source>
</evidence>
<dbReference type="InterPro" id="IPR044644">
    <property type="entry name" value="DinF-like"/>
</dbReference>
<evidence type="ECO:0000256" key="6">
    <source>
        <dbReference type="SAM" id="Phobius"/>
    </source>
</evidence>
<keyword evidence="5 6" id="KW-0472">Membrane</keyword>
<protein>
    <submittedName>
        <fullName evidence="7">MATE efflux family protein</fullName>
    </submittedName>
</protein>
<dbReference type="CDD" id="cd13136">
    <property type="entry name" value="MATE_DinF_like"/>
    <property type="match status" value="1"/>
</dbReference>
<feature type="transmembrane region" description="Helical" evidence="6">
    <location>
        <begin position="384"/>
        <end position="403"/>
    </location>
</feature>
<accession>R6Y3T9</accession>
<feature type="transmembrane region" description="Helical" evidence="6">
    <location>
        <begin position="277"/>
        <end position="299"/>
    </location>
</feature>
<organism evidence="7 8">
    <name type="scientific">Phascolarctobacterium succinatutens CAG:287</name>
    <dbReference type="NCBI Taxonomy" id="1263101"/>
    <lineage>
        <taxon>Bacteria</taxon>
        <taxon>Bacillati</taxon>
        <taxon>Bacillota</taxon>
        <taxon>Negativicutes</taxon>
        <taxon>Acidaminococcales</taxon>
        <taxon>Acidaminococcaceae</taxon>
        <taxon>Phascolarctobacterium</taxon>
    </lineage>
</organism>
<feature type="transmembrane region" description="Helical" evidence="6">
    <location>
        <begin position="409"/>
        <end position="427"/>
    </location>
</feature>
<feature type="transmembrane region" description="Helical" evidence="6">
    <location>
        <begin position="349"/>
        <end position="372"/>
    </location>
</feature>
<dbReference type="Proteomes" id="UP000014937">
    <property type="component" value="Unassembled WGS sequence"/>
</dbReference>
<evidence type="ECO:0000256" key="2">
    <source>
        <dbReference type="ARBA" id="ARBA00010199"/>
    </source>
</evidence>
<feature type="transmembrane region" description="Helical" evidence="6">
    <location>
        <begin position="129"/>
        <end position="152"/>
    </location>
</feature>
<dbReference type="NCBIfam" id="TIGR00797">
    <property type="entry name" value="matE"/>
    <property type="match status" value="1"/>
</dbReference>
<dbReference type="GO" id="GO:0042910">
    <property type="term" value="F:xenobiotic transmembrane transporter activity"/>
    <property type="evidence" value="ECO:0007669"/>
    <property type="project" value="InterPro"/>
</dbReference>
<comment type="caution">
    <text evidence="7">The sequence shown here is derived from an EMBL/GenBank/DDBJ whole genome shotgun (WGS) entry which is preliminary data.</text>
</comment>
<feature type="transmembrane region" description="Helical" evidence="6">
    <location>
        <begin position="249"/>
        <end position="271"/>
    </location>
</feature>
<dbReference type="RefSeq" id="WP_021720443.1">
    <property type="nucleotide sequence ID" value="NZ_FR892800.1"/>
</dbReference>
<dbReference type="PANTHER" id="PTHR42893">
    <property type="entry name" value="PROTEIN DETOXIFICATION 44, CHLOROPLASTIC-RELATED"/>
    <property type="match status" value="1"/>
</dbReference>
<feature type="transmembrane region" description="Helical" evidence="6">
    <location>
        <begin position="311"/>
        <end position="329"/>
    </location>
</feature>
<evidence type="ECO:0000256" key="1">
    <source>
        <dbReference type="ARBA" id="ARBA00004141"/>
    </source>
</evidence>
<evidence type="ECO:0000313" key="8">
    <source>
        <dbReference type="Proteomes" id="UP000014937"/>
    </source>
</evidence>
<name>R6Y3T9_9FIRM</name>
<dbReference type="AlphaFoldDB" id="R6Y3T9"/>
<dbReference type="GO" id="GO:0005886">
    <property type="term" value="C:plasma membrane"/>
    <property type="evidence" value="ECO:0007669"/>
    <property type="project" value="TreeGrafter"/>
</dbReference>
<dbReference type="GO" id="GO:0015297">
    <property type="term" value="F:antiporter activity"/>
    <property type="evidence" value="ECO:0007669"/>
    <property type="project" value="InterPro"/>
</dbReference>
<feature type="transmembrane region" description="Helical" evidence="6">
    <location>
        <begin position="164"/>
        <end position="182"/>
    </location>
</feature>
<dbReference type="InterPro" id="IPR002528">
    <property type="entry name" value="MATE_fam"/>
</dbReference>
<evidence type="ECO:0000313" key="7">
    <source>
        <dbReference type="EMBL" id="CDD13032.1"/>
    </source>
</evidence>
<comment type="similarity">
    <text evidence="2">Belongs to the multi antimicrobial extrusion (MATE) (TC 2.A.66.1) family.</text>
</comment>
<evidence type="ECO:0000256" key="5">
    <source>
        <dbReference type="ARBA" id="ARBA00023136"/>
    </source>
</evidence>
<dbReference type="PANTHER" id="PTHR42893:SF46">
    <property type="entry name" value="PROTEIN DETOXIFICATION 44, CHLOROPLASTIC"/>
    <property type="match status" value="1"/>
</dbReference>
<feature type="transmembrane region" description="Helical" evidence="6">
    <location>
        <begin position="84"/>
        <end position="105"/>
    </location>
</feature>